<organism evidence="1 2">
    <name type="scientific">Campylobacter showae CSUNSWCD</name>
    <dbReference type="NCBI Taxonomy" id="1244083"/>
    <lineage>
        <taxon>Bacteria</taxon>
        <taxon>Pseudomonadati</taxon>
        <taxon>Campylobacterota</taxon>
        <taxon>Epsilonproteobacteria</taxon>
        <taxon>Campylobacterales</taxon>
        <taxon>Campylobacteraceae</taxon>
        <taxon>Campylobacter</taxon>
    </lineage>
</organism>
<dbReference type="PATRIC" id="fig|1244083.3.peg.145"/>
<reference evidence="1 2" key="1">
    <citation type="journal article" date="2013" name="Genome Announc.">
        <title>Genome Sequence of Campylobacter showae UNSWCD, Isolated from a Patient with Crohn's Disease.</title>
        <authorList>
            <person name="Tay A.P."/>
            <person name="Kaakoush N.O."/>
            <person name="Deshpande N.P."/>
            <person name="Chen Z."/>
            <person name="Mitchell H."/>
            <person name="Wilkins M.R."/>
        </authorList>
    </citation>
    <scope>NUCLEOTIDE SEQUENCE [LARGE SCALE GENOMIC DNA]</scope>
    <source>
        <strain evidence="1 2">CSUNSWCD</strain>
    </source>
</reference>
<dbReference type="AlphaFoldDB" id="M5II21"/>
<gene>
    <name evidence="1" type="ORF">CSUNSWCD_142</name>
</gene>
<comment type="caution">
    <text evidence="1">The sequence shown here is derived from an EMBL/GenBank/DDBJ whole genome shotgun (WGS) entry which is preliminary data.</text>
</comment>
<dbReference type="EMBL" id="AMZQ01000001">
    <property type="protein sequence ID" value="EKU12202.1"/>
    <property type="molecule type" value="Genomic_DNA"/>
</dbReference>
<accession>M5II21</accession>
<evidence type="ECO:0000313" key="1">
    <source>
        <dbReference type="EMBL" id="EKU12202.1"/>
    </source>
</evidence>
<name>M5II21_9BACT</name>
<dbReference type="Proteomes" id="UP000011939">
    <property type="component" value="Unassembled WGS sequence"/>
</dbReference>
<protein>
    <submittedName>
        <fullName evidence="1">Uncharacterized protein</fullName>
    </submittedName>
</protein>
<proteinExistence type="predicted"/>
<evidence type="ECO:0000313" key="2">
    <source>
        <dbReference type="Proteomes" id="UP000011939"/>
    </source>
</evidence>
<sequence>MGLDDSYACIWRVNLRTDRLPNLRSKSKSKNSNFTPND</sequence>